<protein>
    <submittedName>
        <fullName evidence="2">Uncharacterized protein</fullName>
    </submittedName>
</protein>
<sequence length="83" mass="9245">MVPREDHATATNRALSLPTCRAADSNTLPRPPSHARWKSSNCRHPCPTDRPTQKRIAVSSQQRARVRGSRSFRPIKDLGSRGS</sequence>
<reference evidence="2 3" key="1">
    <citation type="journal article" date="2014" name="Agronomy (Basel)">
        <title>A Draft Genome Sequence for Ensete ventricosum, the Drought-Tolerant Tree Against Hunger.</title>
        <authorList>
            <person name="Harrison J."/>
            <person name="Moore K.A."/>
            <person name="Paszkiewicz K."/>
            <person name="Jones T."/>
            <person name="Grant M."/>
            <person name="Ambacheew D."/>
            <person name="Muzemil S."/>
            <person name="Studholme D.J."/>
        </authorList>
    </citation>
    <scope>NUCLEOTIDE SEQUENCE [LARGE SCALE GENOMIC DNA]</scope>
</reference>
<evidence type="ECO:0000313" key="3">
    <source>
        <dbReference type="Proteomes" id="UP000287651"/>
    </source>
</evidence>
<dbReference type="AlphaFoldDB" id="A0A426XW53"/>
<proteinExistence type="predicted"/>
<evidence type="ECO:0000256" key="1">
    <source>
        <dbReference type="SAM" id="MobiDB-lite"/>
    </source>
</evidence>
<feature type="compositionally biased region" description="Basic and acidic residues" evidence="1">
    <location>
        <begin position="74"/>
        <end position="83"/>
    </location>
</feature>
<evidence type="ECO:0000313" key="2">
    <source>
        <dbReference type="EMBL" id="RRT43763.1"/>
    </source>
</evidence>
<name>A0A426XW53_ENSVE</name>
<gene>
    <name evidence="2" type="ORF">B296_00040839</name>
</gene>
<dbReference type="Proteomes" id="UP000287651">
    <property type="component" value="Unassembled WGS sequence"/>
</dbReference>
<dbReference type="EMBL" id="AMZH03016919">
    <property type="protein sequence ID" value="RRT43763.1"/>
    <property type="molecule type" value="Genomic_DNA"/>
</dbReference>
<feature type="region of interest" description="Disordered" evidence="1">
    <location>
        <begin position="1"/>
        <end position="83"/>
    </location>
</feature>
<comment type="caution">
    <text evidence="2">The sequence shown here is derived from an EMBL/GenBank/DDBJ whole genome shotgun (WGS) entry which is preliminary data.</text>
</comment>
<organism evidence="2 3">
    <name type="scientific">Ensete ventricosum</name>
    <name type="common">Abyssinian banana</name>
    <name type="synonym">Musa ensete</name>
    <dbReference type="NCBI Taxonomy" id="4639"/>
    <lineage>
        <taxon>Eukaryota</taxon>
        <taxon>Viridiplantae</taxon>
        <taxon>Streptophyta</taxon>
        <taxon>Embryophyta</taxon>
        <taxon>Tracheophyta</taxon>
        <taxon>Spermatophyta</taxon>
        <taxon>Magnoliopsida</taxon>
        <taxon>Liliopsida</taxon>
        <taxon>Zingiberales</taxon>
        <taxon>Musaceae</taxon>
        <taxon>Ensete</taxon>
    </lineage>
</organism>
<accession>A0A426XW53</accession>